<gene>
    <name evidence="1" type="ORF">ACFP5Y_03930</name>
</gene>
<reference evidence="2" key="1">
    <citation type="journal article" date="2019" name="Int. J. Syst. Evol. Microbiol.">
        <title>The Global Catalogue of Microorganisms (GCM) 10K type strain sequencing project: providing services to taxonomists for standard genome sequencing and annotation.</title>
        <authorList>
            <consortium name="The Broad Institute Genomics Platform"/>
            <consortium name="The Broad Institute Genome Sequencing Center for Infectious Disease"/>
            <person name="Wu L."/>
            <person name="Ma J."/>
        </authorList>
    </citation>
    <scope>NUCLEOTIDE SEQUENCE [LARGE SCALE GENOMIC DNA]</scope>
    <source>
        <strain evidence="2">CCM 8933</strain>
    </source>
</reference>
<dbReference type="RefSeq" id="WP_171001413.1">
    <property type="nucleotide sequence ID" value="NZ_BJDJ01000003.1"/>
</dbReference>
<proteinExistence type="predicted"/>
<organism evidence="1 2">
    <name type="scientific">Lactiplantibacillus daowaiensis</name>
    <dbReference type="NCBI Taxonomy" id="2559918"/>
    <lineage>
        <taxon>Bacteria</taxon>
        <taxon>Bacillati</taxon>
        <taxon>Bacillota</taxon>
        <taxon>Bacilli</taxon>
        <taxon>Lactobacillales</taxon>
        <taxon>Lactobacillaceae</taxon>
        <taxon>Lactiplantibacillus</taxon>
    </lineage>
</organism>
<sequence>MFEELNIDSNVITTNFGTRIQISNVIYFLVNGELVRAQHFGSYEDALCFMLQAK</sequence>
<evidence type="ECO:0000313" key="1">
    <source>
        <dbReference type="EMBL" id="MFC6180368.1"/>
    </source>
</evidence>
<dbReference type="EMBL" id="JBHSSC010000009">
    <property type="protein sequence ID" value="MFC6180368.1"/>
    <property type="molecule type" value="Genomic_DNA"/>
</dbReference>
<accession>A0ABW1RY34</accession>
<protein>
    <submittedName>
        <fullName evidence="1">Uncharacterized protein</fullName>
    </submittedName>
</protein>
<keyword evidence="2" id="KW-1185">Reference proteome</keyword>
<comment type="caution">
    <text evidence="1">The sequence shown here is derived from an EMBL/GenBank/DDBJ whole genome shotgun (WGS) entry which is preliminary data.</text>
</comment>
<evidence type="ECO:0000313" key="2">
    <source>
        <dbReference type="Proteomes" id="UP001596282"/>
    </source>
</evidence>
<name>A0ABW1RY34_9LACO</name>
<dbReference type="Proteomes" id="UP001596282">
    <property type="component" value="Unassembled WGS sequence"/>
</dbReference>